<comment type="caution">
    <text evidence="1">The sequence shown here is derived from an EMBL/GenBank/DDBJ whole genome shotgun (WGS) entry which is preliminary data.</text>
</comment>
<sequence length="191" mass="21958">MTDNKRNIAVVCSRSGLGRVGSSAVMGLLRLGGLDVGGKSTGLWKPNKYNLKGYFEIVGNKDFLHKIFAKYSDRFAVPPTRAQIQGMLDTAKDDVHKFKMFIDKEFEANSFIAIKGIRFFIFPFLRILSTKYSVKCIVLHRNRNDQINSILQMDTWEHKGKIIKQRCAQWHAFGTLILDHFSEFDYLNINF</sequence>
<protein>
    <recommendedName>
        <fullName evidence="2">Sulfotransferase domain-containing protein</fullName>
    </recommendedName>
</protein>
<dbReference type="SUPFAM" id="SSF52540">
    <property type="entry name" value="P-loop containing nucleoside triphosphate hydrolases"/>
    <property type="match status" value="1"/>
</dbReference>
<dbReference type="AlphaFoldDB" id="A0A0F9BKI1"/>
<dbReference type="EMBL" id="LAZR01051570">
    <property type="protein sequence ID" value="KKK84866.1"/>
    <property type="molecule type" value="Genomic_DNA"/>
</dbReference>
<feature type="non-terminal residue" evidence="1">
    <location>
        <position position="191"/>
    </location>
</feature>
<dbReference type="InterPro" id="IPR027417">
    <property type="entry name" value="P-loop_NTPase"/>
</dbReference>
<reference evidence="1" key="1">
    <citation type="journal article" date="2015" name="Nature">
        <title>Complex archaea that bridge the gap between prokaryotes and eukaryotes.</title>
        <authorList>
            <person name="Spang A."/>
            <person name="Saw J.H."/>
            <person name="Jorgensen S.L."/>
            <person name="Zaremba-Niedzwiedzka K."/>
            <person name="Martijn J."/>
            <person name="Lind A.E."/>
            <person name="van Eijk R."/>
            <person name="Schleper C."/>
            <person name="Guy L."/>
            <person name="Ettema T.J."/>
        </authorList>
    </citation>
    <scope>NUCLEOTIDE SEQUENCE</scope>
</reference>
<accession>A0A0F9BKI1</accession>
<evidence type="ECO:0008006" key="2">
    <source>
        <dbReference type="Google" id="ProtNLM"/>
    </source>
</evidence>
<evidence type="ECO:0000313" key="1">
    <source>
        <dbReference type="EMBL" id="KKK84866.1"/>
    </source>
</evidence>
<gene>
    <name evidence="1" type="ORF">LCGC14_2779020</name>
</gene>
<proteinExistence type="predicted"/>
<organism evidence="1">
    <name type="scientific">marine sediment metagenome</name>
    <dbReference type="NCBI Taxonomy" id="412755"/>
    <lineage>
        <taxon>unclassified sequences</taxon>
        <taxon>metagenomes</taxon>
        <taxon>ecological metagenomes</taxon>
    </lineage>
</organism>
<name>A0A0F9BKI1_9ZZZZ</name>